<sequence>MSDFHLITTLSSARTEFPVDNDVVSPDAEKVKKLNRLRRHKEKQKKVEPFSKLAELMAPIIKPCHQKLTLGDNTLIQELKVSHNYWHTHMNHGCSPTDGFDQAFEIDYLPNMRVPVEKWKYAEFYPPVRRNKWYRDPSKNVSGEIYLSWGQLAHLIIDESVNLRELVLNDDDRQFEHLLSVQLLTPFTLQWKHLTSKTQARLLTLALPFLSRFYRYTLRKRLYHMRHEQVPDGKLDSIVATKSNLAHRITCIEPLLVEDLSRHQKIKVCALYFSMLPNTAGPDLFLLDVLSQIVKLNRLVTNEELLVLARSAINSDRNKRILDYSHSEFLTSGIRELKTGKIRWNRDEDEGALAKRYRERCIVKLLKSNTKPNLYRERKPQNQRFNQTEQVPVKS</sequence>
<dbReference type="AlphaFoldDB" id="A0AAW7R0E4"/>
<evidence type="ECO:0000313" key="1">
    <source>
        <dbReference type="EMBL" id="MDN7125202.1"/>
    </source>
</evidence>
<dbReference type="EMBL" id="JAGGJB010000005">
    <property type="protein sequence ID" value="MDN7125202.1"/>
    <property type="molecule type" value="Genomic_DNA"/>
</dbReference>
<accession>A0AAW7R0E4</accession>
<dbReference type="Proteomes" id="UP001169492">
    <property type="component" value="Unassembled WGS sequence"/>
</dbReference>
<gene>
    <name evidence="1" type="ORF">J6I90_09945</name>
</gene>
<protein>
    <submittedName>
        <fullName evidence="1">Uncharacterized protein</fullName>
    </submittedName>
</protein>
<evidence type="ECO:0000313" key="2">
    <source>
        <dbReference type="Proteomes" id="UP001169492"/>
    </source>
</evidence>
<proteinExistence type="predicted"/>
<reference evidence="1 2" key="1">
    <citation type="submission" date="2021-03" db="EMBL/GenBank/DDBJ databases">
        <title>Pseudidiomarina terrestris, a new bacterium isolated from saline soil.</title>
        <authorList>
            <person name="Galisteo C."/>
            <person name="De La Haba R."/>
            <person name="Sanchez-Porro C."/>
            <person name="Ventosa A."/>
        </authorList>
    </citation>
    <scope>NUCLEOTIDE SEQUENCE [LARGE SCALE GENOMIC DNA]</scope>
    <source>
        <strain evidence="1 2">1APP75-32.1</strain>
    </source>
</reference>
<name>A0AAW7R0E4_9GAMM</name>
<comment type="caution">
    <text evidence="1">The sequence shown here is derived from an EMBL/GenBank/DDBJ whole genome shotgun (WGS) entry which is preliminary data.</text>
</comment>
<organism evidence="1 2">
    <name type="scientific">Pseudidiomarina terrestris</name>
    <dbReference type="NCBI Taxonomy" id="2820060"/>
    <lineage>
        <taxon>Bacteria</taxon>
        <taxon>Pseudomonadati</taxon>
        <taxon>Pseudomonadota</taxon>
        <taxon>Gammaproteobacteria</taxon>
        <taxon>Alteromonadales</taxon>
        <taxon>Idiomarinaceae</taxon>
        <taxon>Pseudidiomarina</taxon>
    </lineage>
</organism>
<dbReference type="RefSeq" id="WP_301774878.1">
    <property type="nucleotide sequence ID" value="NZ_JAGGJB010000005.1"/>
</dbReference>